<dbReference type="PROSITE" id="PS51844">
    <property type="entry name" value="SH3_LIKE"/>
    <property type="match status" value="1"/>
</dbReference>
<evidence type="ECO:0000313" key="18">
    <source>
        <dbReference type="RefSeq" id="XP_018496589.1"/>
    </source>
</evidence>
<evidence type="ECO:0000256" key="14">
    <source>
        <dbReference type="SAM" id="MobiDB-lite"/>
    </source>
</evidence>
<evidence type="ECO:0000256" key="3">
    <source>
        <dbReference type="ARBA" id="ARBA00022433"/>
    </source>
</evidence>
<evidence type="ECO:0000256" key="10">
    <source>
        <dbReference type="ARBA" id="ARBA00023179"/>
    </source>
</evidence>
<evidence type="ECO:0000256" key="2">
    <source>
        <dbReference type="ARBA" id="ARBA00008314"/>
    </source>
</evidence>
<dbReference type="FunFam" id="1.20.5.340:FF:000019">
    <property type="entry name" value="Myosin heavy chain, isoform G"/>
    <property type="match status" value="1"/>
</dbReference>
<feature type="binding site" evidence="13">
    <location>
        <begin position="174"/>
        <end position="181"/>
    </location>
    <ligand>
        <name>ATP</name>
        <dbReference type="ChEBI" id="CHEBI:30616"/>
    </ligand>
</feature>
<dbReference type="GO" id="GO:0016460">
    <property type="term" value="C:myosin II complex"/>
    <property type="evidence" value="ECO:0007669"/>
    <property type="project" value="TreeGrafter"/>
</dbReference>
<comment type="subunit">
    <text evidence="12">Muscle myosin is a hexameric protein that consists of 2 heavy chain subunits (MHC), 2 alkali light chain subunits (MLC) and 2 regulatory light chain subunits (MLC-2).</text>
</comment>
<evidence type="ECO:0000256" key="12">
    <source>
        <dbReference type="ARBA" id="ARBA00038612"/>
    </source>
</evidence>
<dbReference type="Gene3D" id="1.10.10.820">
    <property type="match status" value="1"/>
</dbReference>
<dbReference type="InterPro" id="IPR014751">
    <property type="entry name" value="XRCC4-like_C"/>
</dbReference>
<evidence type="ECO:0000256" key="8">
    <source>
        <dbReference type="ARBA" id="ARBA00023123"/>
    </source>
</evidence>
<dbReference type="InterPro" id="IPR008989">
    <property type="entry name" value="Myosin_S1_N"/>
</dbReference>
<organism evidence="17 18">
    <name type="scientific">Galendromus occidentalis</name>
    <name type="common">western predatory mite</name>
    <dbReference type="NCBI Taxonomy" id="34638"/>
    <lineage>
        <taxon>Eukaryota</taxon>
        <taxon>Metazoa</taxon>
        <taxon>Ecdysozoa</taxon>
        <taxon>Arthropoda</taxon>
        <taxon>Chelicerata</taxon>
        <taxon>Arachnida</taxon>
        <taxon>Acari</taxon>
        <taxon>Parasitiformes</taxon>
        <taxon>Mesostigmata</taxon>
        <taxon>Gamasina</taxon>
        <taxon>Phytoseioidea</taxon>
        <taxon>Phytoseiidae</taxon>
        <taxon>Typhlodrominae</taxon>
        <taxon>Galendromus</taxon>
    </lineage>
</organism>
<evidence type="ECO:0000256" key="7">
    <source>
        <dbReference type="ARBA" id="ARBA00023054"/>
    </source>
</evidence>
<keyword evidence="6 13" id="KW-0067">ATP-binding</keyword>
<dbReference type="SMART" id="SM00242">
    <property type="entry name" value="MYSc"/>
    <property type="match status" value="1"/>
</dbReference>
<dbReference type="PROSITE" id="PS50096">
    <property type="entry name" value="IQ"/>
    <property type="match status" value="1"/>
</dbReference>
<dbReference type="SUPFAM" id="SSF52540">
    <property type="entry name" value="P-loop containing nucleoside triphosphate hydrolases"/>
    <property type="match status" value="1"/>
</dbReference>
<gene>
    <name evidence="18" type="primary">LOC100906425</name>
</gene>
<name>A0AAJ7PAL9_9ACAR</name>
<dbReference type="Gene3D" id="1.20.58.530">
    <property type="match status" value="1"/>
</dbReference>
<dbReference type="Gene3D" id="1.20.120.720">
    <property type="entry name" value="Myosin VI head, motor domain, U50 subdomain"/>
    <property type="match status" value="1"/>
</dbReference>
<evidence type="ECO:0000256" key="6">
    <source>
        <dbReference type="ARBA" id="ARBA00022840"/>
    </source>
</evidence>
<keyword evidence="3" id="KW-0787">Thick filament</keyword>
<dbReference type="GO" id="GO:0008307">
    <property type="term" value="F:structural constituent of muscle"/>
    <property type="evidence" value="ECO:0007669"/>
    <property type="project" value="UniProtKB-ARBA"/>
</dbReference>
<dbReference type="FunFam" id="1.20.58.530:FF:000001">
    <property type="entry name" value="Myosin heavy chain"/>
    <property type="match status" value="1"/>
</dbReference>
<dbReference type="PROSITE" id="PS51456">
    <property type="entry name" value="MYOSIN_MOTOR"/>
    <property type="match status" value="1"/>
</dbReference>
<dbReference type="FunFam" id="1.20.5.340:FF:000021">
    <property type="entry name" value="Myosin heavy chain, isoform G"/>
    <property type="match status" value="1"/>
</dbReference>
<accession>A0AAJ7PAL9</accession>
<comment type="subcellular location">
    <subcellularLocation>
        <location evidence="1">Cytoplasm</location>
        <location evidence="1">Myofibril</location>
    </subcellularLocation>
</comment>
<dbReference type="FunFam" id="3.40.850.10:FF:000024">
    <property type="entry name" value="Myosin heavy chain, isoform J"/>
    <property type="match status" value="1"/>
</dbReference>
<feature type="domain" description="Myosin motor" evidence="15">
    <location>
        <begin position="81"/>
        <end position="784"/>
    </location>
</feature>
<dbReference type="Gene3D" id="3.40.850.10">
    <property type="entry name" value="Kinesin motor domain"/>
    <property type="match status" value="1"/>
</dbReference>
<dbReference type="Gene3D" id="1.20.5.340">
    <property type="match status" value="4"/>
</dbReference>
<dbReference type="InterPro" id="IPR036961">
    <property type="entry name" value="Kinesin_motor_dom_sf"/>
</dbReference>
<feature type="region of interest" description="Actin-binding" evidence="13">
    <location>
        <begin position="656"/>
        <end position="678"/>
    </location>
</feature>
<dbReference type="GeneID" id="100906425"/>
<dbReference type="Proteomes" id="UP000694867">
    <property type="component" value="Unplaced"/>
</dbReference>
<evidence type="ECO:0000256" key="1">
    <source>
        <dbReference type="ARBA" id="ARBA00004657"/>
    </source>
</evidence>
<dbReference type="GO" id="GO:0032982">
    <property type="term" value="C:myosin filament"/>
    <property type="evidence" value="ECO:0007669"/>
    <property type="project" value="UniProtKB-KW"/>
</dbReference>
<evidence type="ECO:0000256" key="4">
    <source>
        <dbReference type="ARBA" id="ARBA00022490"/>
    </source>
</evidence>
<comment type="similarity">
    <text evidence="2 13">Belongs to the TRAFAC class myosin-kinesin ATPase superfamily. Myosin family.</text>
</comment>
<protein>
    <submittedName>
        <fullName evidence="18">Myosin heavy chain, muscle</fullName>
    </submittedName>
</protein>
<dbReference type="FunFam" id="1.20.5.370:FF:000008">
    <property type="entry name" value="Myosin heavy chain"/>
    <property type="match status" value="1"/>
</dbReference>
<evidence type="ECO:0000259" key="16">
    <source>
        <dbReference type="PROSITE" id="PS51844"/>
    </source>
</evidence>
<dbReference type="Gene3D" id="2.30.30.360">
    <property type="entry name" value="Myosin S1 fragment, N-terminal"/>
    <property type="match status" value="1"/>
</dbReference>
<dbReference type="GO" id="GO:0005524">
    <property type="term" value="F:ATP binding"/>
    <property type="evidence" value="ECO:0007669"/>
    <property type="project" value="UniProtKB-UniRule"/>
</dbReference>
<dbReference type="GO" id="GO:0040011">
    <property type="term" value="P:locomotion"/>
    <property type="evidence" value="ECO:0007669"/>
    <property type="project" value="UniProtKB-ARBA"/>
</dbReference>
<dbReference type="FunFam" id="1.10.10.820:FF:000001">
    <property type="entry name" value="Myosin heavy chain"/>
    <property type="match status" value="1"/>
</dbReference>
<proteinExistence type="inferred from homology"/>
<keyword evidence="17" id="KW-1185">Reference proteome</keyword>
<dbReference type="Gene3D" id="1.20.5.4820">
    <property type="match status" value="1"/>
</dbReference>
<evidence type="ECO:0000256" key="11">
    <source>
        <dbReference type="ARBA" id="ARBA00023203"/>
    </source>
</evidence>
<dbReference type="KEGG" id="goe:100906425"/>
<feature type="domain" description="Myosin N-terminal SH3-like" evidence="16">
    <location>
        <begin position="29"/>
        <end position="77"/>
    </location>
</feature>
<dbReference type="FunFam" id="1.20.5.4820:FF:000002">
    <property type="entry name" value="Myosin heavy chain 10"/>
    <property type="match status" value="1"/>
</dbReference>
<dbReference type="Pfam" id="PF00063">
    <property type="entry name" value="Myosin_head"/>
    <property type="match status" value="1"/>
</dbReference>
<dbReference type="InterPro" id="IPR027417">
    <property type="entry name" value="P-loop_NTPase"/>
</dbReference>
<dbReference type="SUPFAM" id="SSF90257">
    <property type="entry name" value="Myosin rod fragments"/>
    <property type="match status" value="6"/>
</dbReference>
<dbReference type="Pfam" id="PF02736">
    <property type="entry name" value="Myosin_N"/>
    <property type="match status" value="1"/>
</dbReference>
<dbReference type="PRINTS" id="PR00193">
    <property type="entry name" value="MYOSINHEAVY"/>
</dbReference>
<dbReference type="GO" id="GO:0000146">
    <property type="term" value="F:microfilament motor activity"/>
    <property type="evidence" value="ECO:0007669"/>
    <property type="project" value="TreeGrafter"/>
</dbReference>
<keyword evidence="8 13" id="KW-0518">Myosin</keyword>
<dbReference type="GO" id="GO:0051015">
    <property type="term" value="F:actin filament binding"/>
    <property type="evidence" value="ECO:0007669"/>
    <property type="project" value="InterPro"/>
</dbReference>
<dbReference type="InterPro" id="IPR001609">
    <property type="entry name" value="Myosin_head_motor_dom-like"/>
</dbReference>
<dbReference type="RefSeq" id="XP_018496589.1">
    <property type="nucleotide sequence ID" value="XM_018641073.1"/>
</dbReference>
<dbReference type="GO" id="GO:0031033">
    <property type="term" value="P:myosin filament organization"/>
    <property type="evidence" value="ECO:0007669"/>
    <property type="project" value="UniProtKB-ARBA"/>
</dbReference>
<dbReference type="InterPro" id="IPR004009">
    <property type="entry name" value="SH3_Myosin"/>
</dbReference>
<evidence type="ECO:0000313" key="17">
    <source>
        <dbReference type="Proteomes" id="UP000694867"/>
    </source>
</evidence>
<dbReference type="FunFam" id="1.20.5.340:FF:000025">
    <property type="entry name" value="Myosin heavy chain, isoform G"/>
    <property type="match status" value="1"/>
</dbReference>
<evidence type="ECO:0000256" key="5">
    <source>
        <dbReference type="ARBA" id="ARBA00022741"/>
    </source>
</evidence>
<dbReference type="PANTHER" id="PTHR45615:SF27">
    <property type="entry name" value="MYOSIN HEAVY CHAIN, MUSCLE"/>
    <property type="match status" value="1"/>
</dbReference>
<feature type="region of interest" description="Disordered" evidence="14">
    <location>
        <begin position="928"/>
        <end position="949"/>
    </location>
</feature>
<reference evidence="18" key="1">
    <citation type="submission" date="2025-08" db="UniProtKB">
        <authorList>
            <consortium name="RefSeq"/>
        </authorList>
    </citation>
    <scope>IDENTIFICATION</scope>
</reference>
<evidence type="ECO:0000256" key="13">
    <source>
        <dbReference type="PROSITE-ProRule" id="PRU00782"/>
    </source>
</evidence>
<keyword evidence="7" id="KW-0175">Coiled coil</keyword>
<keyword evidence="5 13" id="KW-0547">Nucleotide-binding</keyword>
<dbReference type="GO" id="GO:0006936">
    <property type="term" value="P:muscle contraction"/>
    <property type="evidence" value="ECO:0007669"/>
    <property type="project" value="TreeGrafter"/>
</dbReference>
<evidence type="ECO:0000256" key="9">
    <source>
        <dbReference type="ARBA" id="ARBA00023175"/>
    </source>
</evidence>
<dbReference type="GO" id="GO:0048731">
    <property type="term" value="P:system development"/>
    <property type="evidence" value="ECO:0007669"/>
    <property type="project" value="UniProtKB-ARBA"/>
</dbReference>
<evidence type="ECO:0000259" key="15">
    <source>
        <dbReference type="PROSITE" id="PS51456"/>
    </source>
</evidence>
<feature type="compositionally biased region" description="Basic and acidic residues" evidence="14">
    <location>
        <begin position="928"/>
        <end position="939"/>
    </location>
</feature>
<dbReference type="FunFam" id="1.20.5.370:FF:000009">
    <property type="entry name" value="Myosin heavy chain, isoform G"/>
    <property type="match status" value="1"/>
</dbReference>
<keyword evidence="9 13" id="KW-0505">Motor protein</keyword>
<keyword evidence="4" id="KW-0963">Cytoplasm</keyword>
<dbReference type="FunFam" id="2.30.30.360:FF:000001">
    <property type="entry name" value="Myosin heavy chain"/>
    <property type="match status" value="1"/>
</dbReference>
<dbReference type="GO" id="GO:0042802">
    <property type="term" value="F:identical protein binding"/>
    <property type="evidence" value="ECO:0007669"/>
    <property type="project" value="UniProtKB-ARBA"/>
</dbReference>
<dbReference type="CDD" id="cd01377">
    <property type="entry name" value="MYSc_class_II"/>
    <property type="match status" value="1"/>
</dbReference>
<dbReference type="FunFam" id="1.20.5.370:FF:000010">
    <property type="entry name" value="Myosin heavy chain, isoform G"/>
    <property type="match status" value="1"/>
</dbReference>
<dbReference type="GO" id="GO:0045214">
    <property type="term" value="P:sarcomere organization"/>
    <property type="evidence" value="ECO:0007669"/>
    <property type="project" value="UniProtKB-ARBA"/>
</dbReference>
<dbReference type="FunFam" id="1.20.120.720:FF:000001">
    <property type="entry name" value="Myosin heavy chain, muscle"/>
    <property type="match status" value="1"/>
</dbReference>
<sequence>MAAQTDPDPSEYLYISAEMKRKDATKPYDGKKMTWVPDEKEGFVLGNIESLEGDKAVVDTPSGKKTFKKDQLQQVNPPKYEKCEDMSNMTYLNDASVLHNLKERYFANLIYTYSGLFCVAINPYKRFPIYTPRAVMIYKGKRRTEVPPHVFAISDGAYMHMLTDNEDQSMLITGESGAGKTENTKKVISYFANVGKSDRKPTAADANKPSLEDQIVQTNPVLESFGNAKTTRNDNSSRFGKFIRIHFGPTGKLAGCDIETYLLEKARVISQQPLERSYHIFYQLMSGKIPDMKKKLLLSDEIHDYYYVSQGKTEIPGVDDAEEMGYTDEAFDILGFDADEKDGVYRITASVMHFGTLKFKQRPREEQAEADGTEEGERVAKLLGVDTNELYKNLTKPRIKVGTEFVTKGQSMGQVYSAIGAMSKAMFDRTFKFLVKKCNDTLDTKQARKHFIGVLDIAGFEIFDYNGFEQLCINFTNEKLQQFFNHHMFVLEQEEYKREGIDWVFIDFGLDLQACIELIEKPLGILSILEEESMFPKATDKTFEDKLNSTHLGKSAPFQKPKPPKNKDVGPAHFAIAHYAGTVSYSITGWLEKNKDPLNDCVVDQFKKGNLKLLQTIFEDHPGLGADAKADGGGKGGGRKKGSGFQTVSGLYREQLNKLMHTLHSTHPHFVRCIIPNEFKQPKVIDAHLVMHQLTCNGVLEGIRICRKGFPNRMVYADFRQRYTILGPNAVPKDFAEAKKHSEAKDSSIAVISNIGLDKDEYRFGSTKIFFRAGVLGRLEEMRDERLAKIMTMIQSACRWYLCKKHFQKLKEQRLALRVLQRNLRQFAQMRNWAWWKLFIKVKPLLNMTKAEDELKALEDKLKEEMEKLAKEEKLRKELEAQNAKLVQEKNELFLQLESERTGAGDIEQRLTKVQSQKTDLERQVRELEERCHREEDSAQKLGQNKRKLEGEISAHKKDIEDLQLSLQKAEQDKQSKDHQIRNLNDEIAQKEELIAKLNKEKKSLQEQGSKTTDDLQAQEDKVNHLNKVKAKLEQTLDELEDSLEREKKARADLDKTKRKVEGDLKLAQEAVADLEKNKKELEQTIQRKDKELAALATKLEDEQSQIAKLQKQIKDLQQRVEELQEELEAERQARSKAEKQRSDLARELEQLSERLEEAGGATSAQIELNKRREAELGKLRRDLEEANSQNEQIVSALRQKNNSMVAEMTDTIDNLNKQKAKLEKERSQFKSEADDMRQNVEHVQREKANSERQAKMLEVQLQDTQYKLDESNRTVNDFDAAKKKLALENSELQRQLEEAESQISQLSKQKASLASQAEEAKRAADEENRERAAILGKYRNIEHDLDNLREALEEEQEAKADLQRQLSKANADAQLWRSKYESEGLARLEELEESRKRLQIKLQGAEELIEGLNAKVSGLEKTKSHLQGELDDMHAEVDRAQQLAAQLEKRQKSFDKVIAEWKAKTDDLAAELDASQKECRNYSTEVFKLRAAYDESQEHYEAVKRENKNLQDELKDLLDQLGEGGRSVHELEKARKRLELEKDELQHALEEAEAALEQEENKVLRAQLELSQVRQEIERRIQEKEEEFENTRKNHQRALDSMQASLEAEAKGRAEALRLKKKLESDINELEIALDGANKANAEAQKTIKRYQQTIKDMQSQIEDEQKARDEARDQYANAERRANQLHGSLEEAKQLLEQSERARRAAEGENLELREANNELGANNASLGMAKRKLEGEMSALQADLDEMINECKASEEKAKKAMVDAARLADELRAEQEHAGSQEKMRKALEIQMKDLQVRLDEAEAAALKGGKKLIEKLEHKCRQLESELETEQRRHADAAKNARKGERRIKELQFQAEEDRKNHERMQELVDKLQQKISTYKRQIEEAEEIAAMNLAKYRKAQQELEDADERANLAEQSVAKLRAKNRSSVSMARE</sequence>
<dbReference type="FunFam" id="1.20.5.340:FF:000036">
    <property type="entry name" value="Myosin heavy chain"/>
    <property type="match status" value="1"/>
</dbReference>
<dbReference type="Pfam" id="PF01576">
    <property type="entry name" value="Myosin_tail_1"/>
    <property type="match status" value="1"/>
</dbReference>
<dbReference type="PANTHER" id="PTHR45615">
    <property type="entry name" value="MYOSIN HEAVY CHAIN, NON-MUSCLE"/>
    <property type="match status" value="1"/>
</dbReference>
<dbReference type="InterPro" id="IPR002928">
    <property type="entry name" value="Myosin_tail"/>
</dbReference>
<keyword evidence="10" id="KW-0514">Muscle protein</keyword>
<dbReference type="GO" id="GO:0048513">
    <property type="term" value="P:animal organ development"/>
    <property type="evidence" value="ECO:0007669"/>
    <property type="project" value="UniProtKB-ARBA"/>
</dbReference>
<dbReference type="Gene3D" id="1.20.5.370">
    <property type="match status" value="4"/>
</dbReference>
<keyword evidence="11 13" id="KW-0009">Actin-binding</keyword>
<dbReference type="GO" id="GO:0031672">
    <property type="term" value="C:A band"/>
    <property type="evidence" value="ECO:0007669"/>
    <property type="project" value="UniProtKB-ARBA"/>
</dbReference>